<dbReference type="EMBL" id="JABSTU010000010">
    <property type="protein sequence ID" value="KAH8018651.1"/>
    <property type="molecule type" value="Genomic_DNA"/>
</dbReference>
<dbReference type="Proteomes" id="UP000821866">
    <property type="component" value="Chromosome 8"/>
</dbReference>
<proteinExistence type="predicted"/>
<evidence type="ECO:0000313" key="3">
    <source>
        <dbReference type="Proteomes" id="UP000821866"/>
    </source>
</evidence>
<reference evidence="2" key="1">
    <citation type="journal article" date="2020" name="Cell">
        <title>Large-Scale Comparative Analyses of Tick Genomes Elucidate Their Genetic Diversity and Vector Capacities.</title>
        <authorList>
            <consortium name="Tick Genome and Microbiome Consortium (TIGMIC)"/>
            <person name="Jia N."/>
            <person name="Wang J."/>
            <person name="Shi W."/>
            <person name="Du L."/>
            <person name="Sun Y."/>
            <person name="Zhan W."/>
            <person name="Jiang J.F."/>
            <person name="Wang Q."/>
            <person name="Zhang B."/>
            <person name="Ji P."/>
            <person name="Bell-Sakyi L."/>
            <person name="Cui X.M."/>
            <person name="Yuan T.T."/>
            <person name="Jiang B.G."/>
            <person name="Yang W.F."/>
            <person name="Lam T.T."/>
            <person name="Chang Q.C."/>
            <person name="Ding S.J."/>
            <person name="Wang X.J."/>
            <person name="Zhu J.G."/>
            <person name="Ruan X.D."/>
            <person name="Zhao L."/>
            <person name="Wei J.T."/>
            <person name="Ye R.Z."/>
            <person name="Que T.C."/>
            <person name="Du C.H."/>
            <person name="Zhou Y.H."/>
            <person name="Cheng J.X."/>
            <person name="Dai P.F."/>
            <person name="Guo W.B."/>
            <person name="Han X.H."/>
            <person name="Huang E.J."/>
            <person name="Li L.F."/>
            <person name="Wei W."/>
            <person name="Gao Y.C."/>
            <person name="Liu J.Z."/>
            <person name="Shao H.Z."/>
            <person name="Wang X."/>
            <person name="Wang C.C."/>
            <person name="Yang T.C."/>
            <person name="Huo Q.B."/>
            <person name="Li W."/>
            <person name="Chen H.Y."/>
            <person name="Chen S.E."/>
            <person name="Zhou L.G."/>
            <person name="Ni X.B."/>
            <person name="Tian J.H."/>
            <person name="Sheng Y."/>
            <person name="Liu T."/>
            <person name="Pan Y.S."/>
            <person name="Xia L.Y."/>
            <person name="Li J."/>
            <person name="Zhao F."/>
            <person name="Cao W.C."/>
        </authorList>
    </citation>
    <scope>NUCLEOTIDE SEQUENCE</scope>
    <source>
        <strain evidence="2">Rmic-2018</strain>
    </source>
</reference>
<feature type="region of interest" description="Disordered" evidence="1">
    <location>
        <begin position="212"/>
        <end position="247"/>
    </location>
</feature>
<evidence type="ECO:0000256" key="1">
    <source>
        <dbReference type="SAM" id="MobiDB-lite"/>
    </source>
</evidence>
<organism evidence="2 3">
    <name type="scientific">Rhipicephalus microplus</name>
    <name type="common">Cattle tick</name>
    <name type="synonym">Boophilus microplus</name>
    <dbReference type="NCBI Taxonomy" id="6941"/>
    <lineage>
        <taxon>Eukaryota</taxon>
        <taxon>Metazoa</taxon>
        <taxon>Ecdysozoa</taxon>
        <taxon>Arthropoda</taxon>
        <taxon>Chelicerata</taxon>
        <taxon>Arachnida</taxon>
        <taxon>Acari</taxon>
        <taxon>Parasitiformes</taxon>
        <taxon>Ixodida</taxon>
        <taxon>Ixodoidea</taxon>
        <taxon>Ixodidae</taxon>
        <taxon>Rhipicephalinae</taxon>
        <taxon>Rhipicephalus</taxon>
        <taxon>Boophilus</taxon>
    </lineage>
</organism>
<dbReference type="AlphaFoldDB" id="A0A9J6D986"/>
<accession>A0A9J6D986</accession>
<gene>
    <name evidence="2" type="ORF">HPB51_009640</name>
</gene>
<feature type="compositionally biased region" description="Basic and acidic residues" evidence="1">
    <location>
        <begin position="217"/>
        <end position="226"/>
    </location>
</feature>
<reference evidence="2" key="2">
    <citation type="submission" date="2021-09" db="EMBL/GenBank/DDBJ databases">
        <authorList>
            <person name="Jia N."/>
            <person name="Wang J."/>
            <person name="Shi W."/>
            <person name="Du L."/>
            <person name="Sun Y."/>
            <person name="Zhan W."/>
            <person name="Jiang J."/>
            <person name="Wang Q."/>
            <person name="Zhang B."/>
            <person name="Ji P."/>
            <person name="Sakyi L.B."/>
            <person name="Cui X."/>
            <person name="Yuan T."/>
            <person name="Jiang B."/>
            <person name="Yang W."/>
            <person name="Lam T.T.-Y."/>
            <person name="Chang Q."/>
            <person name="Ding S."/>
            <person name="Wang X."/>
            <person name="Zhu J."/>
            <person name="Ruan X."/>
            <person name="Zhao L."/>
            <person name="Wei J."/>
            <person name="Que T."/>
            <person name="Du C."/>
            <person name="Cheng J."/>
            <person name="Dai P."/>
            <person name="Han X."/>
            <person name="Huang E."/>
            <person name="Gao Y."/>
            <person name="Liu J."/>
            <person name="Shao H."/>
            <person name="Ye R."/>
            <person name="Li L."/>
            <person name="Wei W."/>
            <person name="Wang X."/>
            <person name="Wang C."/>
            <person name="Huo Q."/>
            <person name="Li W."/>
            <person name="Guo W."/>
            <person name="Chen H."/>
            <person name="Chen S."/>
            <person name="Zhou L."/>
            <person name="Zhou L."/>
            <person name="Ni X."/>
            <person name="Tian J."/>
            <person name="Zhou Y."/>
            <person name="Sheng Y."/>
            <person name="Liu T."/>
            <person name="Pan Y."/>
            <person name="Xia L."/>
            <person name="Li J."/>
            <person name="Zhao F."/>
            <person name="Cao W."/>
        </authorList>
    </citation>
    <scope>NUCLEOTIDE SEQUENCE</scope>
    <source>
        <strain evidence="2">Rmic-2018</strain>
        <tissue evidence="2">Larvae</tissue>
    </source>
</reference>
<comment type="caution">
    <text evidence="2">The sequence shown here is derived from an EMBL/GenBank/DDBJ whole genome shotgun (WGS) entry which is preliminary data.</text>
</comment>
<evidence type="ECO:0000313" key="2">
    <source>
        <dbReference type="EMBL" id="KAH8018651.1"/>
    </source>
</evidence>
<sequence>MVIRLNILRPEASKRLTALKELQVKGRRCLNIDLQEQQVRLRLHWLIHGVTDNDVRMALVAFGKITEPHRGGLVAKRFGHVDAECVRSYGKVTGSTEAADATEHIMDVTEAEDTAEAFGDEVAAQLNCSSATPVEEPTPAPGDIRPGSAGVSTETADNTVTDASCEVTGASASALKQGQVVDGASCNVDFDMKTDGDARSASCISGTSGAIPAIQKPFEEPGKMGDRNSASSVEEPPAKEPTARRTSIRSRACGIVVEKAVNKSLPLFSETGRSGGHGGV</sequence>
<feature type="region of interest" description="Disordered" evidence="1">
    <location>
        <begin position="130"/>
        <end position="155"/>
    </location>
</feature>
<keyword evidence="3" id="KW-1185">Reference proteome</keyword>
<name>A0A9J6D986_RHIMP</name>
<protein>
    <submittedName>
        <fullName evidence="2">Uncharacterized protein</fullName>
    </submittedName>
</protein>